<feature type="domain" description="FAD-binding" evidence="6">
    <location>
        <begin position="5"/>
        <end position="40"/>
    </location>
</feature>
<gene>
    <name evidence="7" type="ORF">C8A00DRAFT_45214</name>
</gene>
<name>A0AAN6ZWR6_9PEZI</name>
<dbReference type="AlphaFoldDB" id="A0AAN6ZWR6"/>
<dbReference type="EMBL" id="MU857007">
    <property type="protein sequence ID" value="KAK4151641.1"/>
    <property type="molecule type" value="Genomic_DNA"/>
</dbReference>
<organism evidence="7 8">
    <name type="scientific">Chaetomidium leptoderma</name>
    <dbReference type="NCBI Taxonomy" id="669021"/>
    <lineage>
        <taxon>Eukaryota</taxon>
        <taxon>Fungi</taxon>
        <taxon>Dikarya</taxon>
        <taxon>Ascomycota</taxon>
        <taxon>Pezizomycotina</taxon>
        <taxon>Sordariomycetes</taxon>
        <taxon>Sordariomycetidae</taxon>
        <taxon>Sordariales</taxon>
        <taxon>Chaetomiaceae</taxon>
        <taxon>Chaetomidium</taxon>
    </lineage>
</organism>
<keyword evidence="8" id="KW-1185">Reference proteome</keyword>
<dbReference type="PANTHER" id="PTHR47178:SF5">
    <property type="entry name" value="FAD-BINDING DOMAIN-CONTAINING PROTEIN"/>
    <property type="match status" value="1"/>
</dbReference>
<protein>
    <recommendedName>
        <fullName evidence="6">FAD-binding domain-containing protein</fullName>
    </recommendedName>
</protein>
<dbReference type="InterPro" id="IPR002938">
    <property type="entry name" value="FAD-bd"/>
</dbReference>
<reference evidence="7" key="1">
    <citation type="journal article" date="2023" name="Mol. Phylogenet. Evol.">
        <title>Genome-scale phylogeny and comparative genomics of the fungal order Sordariales.</title>
        <authorList>
            <person name="Hensen N."/>
            <person name="Bonometti L."/>
            <person name="Westerberg I."/>
            <person name="Brannstrom I.O."/>
            <person name="Guillou S."/>
            <person name="Cros-Aarteil S."/>
            <person name="Calhoun S."/>
            <person name="Haridas S."/>
            <person name="Kuo A."/>
            <person name="Mondo S."/>
            <person name="Pangilinan J."/>
            <person name="Riley R."/>
            <person name="LaButti K."/>
            <person name="Andreopoulos B."/>
            <person name="Lipzen A."/>
            <person name="Chen C."/>
            <person name="Yan M."/>
            <person name="Daum C."/>
            <person name="Ng V."/>
            <person name="Clum A."/>
            <person name="Steindorff A."/>
            <person name="Ohm R.A."/>
            <person name="Martin F."/>
            <person name="Silar P."/>
            <person name="Natvig D.O."/>
            <person name="Lalanne C."/>
            <person name="Gautier V."/>
            <person name="Ament-Velasquez S.L."/>
            <person name="Kruys A."/>
            <person name="Hutchinson M.I."/>
            <person name="Powell A.J."/>
            <person name="Barry K."/>
            <person name="Miller A.N."/>
            <person name="Grigoriev I.V."/>
            <person name="Debuchy R."/>
            <person name="Gladieux P."/>
            <person name="Hiltunen Thoren M."/>
            <person name="Johannesson H."/>
        </authorList>
    </citation>
    <scope>NUCLEOTIDE SEQUENCE</scope>
    <source>
        <strain evidence="7">CBS 538.74</strain>
    </source>
</reference>
<reference evidence="7" key="2">
    <citation type="submission" date="2023-05" db="EMBL/GenBank/DDBJ databases">
        <authorList>
            <consortium name="Lawrence Berkeley National Laboratory"/>
            <person name="Steindorff A."/>
            <person name="Hensen N."/>
            <person name="Bonometti L."/>
            <person name="Westerberg I."/>
            <person name="Brannstrom I.O."/>
            <person name="Guillou S."/>
            <person name="Cros-Aarteil S."/>
            <person name="Calhoun S."/>
            <person name="Haridas S."/>
            <person name="Kuo A."/>
            <person name="Mondo S."/>
            <person name="Pangilinan J."/>
            <person name="Riley R."/>
            <person name="Labutti K."/>
            <person name="Andreopoulos B."/>
            <person name="Lipzen A."/>
            <person name="Chen C."/>
            <person name="Yanf M."/>
            <person name="Daum C."/>
            <person name="Ng V."/>
            <person name="Clum A."/>
            <person name="Ohm R."/>
            <person name="Martin F."/>
            <person name="Silar P."/>
            <person name="Natvig D."/>
            <person name="Lalanne C."/>
            <person name="Gautier V."/>
            <person name="Ament-Velasquez S.L."/>
            <person name="Kruys A."/>
            <person name="Hutchinson M.I."/>
            <person name="Powell A.J."/>
            <person name="Barry K."/>
            <person name="Miller A.N."/>
            <person name="Grigoriev I.V."/>
            <person name="Debuchy R."/>
            <person name="Gladieux P."/>
            <person name="Thoren M.H."/>
            <person name="Johannesson H."/>
        </authorList>
    </citation>
    <scope>NUCLEOTIDE SEQUENCE</scope>
    <source>
        <strain evidence="7">CBS 538.74</strain>
    </source>
</reference>
<evidence type="ECO:0000313" key="7">
    <source>
        <dbReference type="EMBL" id="KAK4151641.1"/>
    </source>
</evidence>
<sequence>MAPFKVTIVGGGLAGALLANGLMNNGVEVAVYERDAADSKREGYQIRLGEAAQAGLKACLTDDIRTALLTKLGKSASEGDTAPTICNSRFETLLDLTKFGSYSKSSAINRVVLRDALLEPVPHHLRRGNERVQLHFSDGSTDTCDILVGADGSRSTINQQVGVRNIVDINSHMMFLNKGDLTQQIIKNLPARLQSGPVITVTKDLLFFFALYLPPPREQSSQKNGGLEYDLAQGSFYWGLTVRRDRIPYDDPSKIPNLLEFCQNQVKDWAPEYHAMINAGSMTGQTDNIVVAPLRASKKPSKQWRENLRRNKAADITEGHPRVWLVGDAIHAMQPNRGMGGNQAMQDCADILPELLSLSQIAAKSGPLLSTQDVGLAVKRYEDKMIDRAFSWVQKSGGISVPVRNTKIWHVAGQDG</sequence>
<dbReference type="PANTHER" id="PTHR47178">
    <property type="entry name" value="MONOOXYGENASE, FAD-BINDING"/>
    <property type="match status" value="1"/>
</dbReference>
<evidence type="ECO:0000256" key="3">
    <source>
        <dbReference type="ARBA" id="ARBA00022827"/>
    </source>
</evidence>
<comment type="cofactor">
    <cofactor evidence="1">
        <name>FAD</name>
        <dbReference type="ChEBI" id="CHEBI:57692"/>
    </cofactor>
</comment>
<evidence type="ECO:0000256" key="5">
    <source>
        <dbReference type="ARBA" id="ARBA00023033"/>
    </source>
</evidence>
<keyword evidence="5" id="KW-0503">Monooxygenase</keyword>
<evidence type="ECO:0000313" key="8">
    <source>
        <dbReference type="Proteomes" id="UP001302745"/>
    </source>
</evidence>
<dbReference type="GO" id="GO:0004497">
    <property type="term" value="F:monooxygenase activity"/>
    <property type="evidence" value="ECO:0007669"/>
    <property type="project" value="UniProtKB-KW"/>
</dbReference>
<keyword evidence="2" id="KW-0285">Flavoprotein</keyword>
<dbReference type="SUPFAM" id="SSF51905">
    <property type="entry name" value="FAD/NAD(P)-binding domain"/>
    <property type="match status" value="1"/>
</dbReference>
<evidence type="ECO:0000256" key="2">
    <source>
        <dbReference type="ARBA" id="ARBA00022630"/>
    </source>
</evidence>
<dbReference type="Pfam" id="PF01494">
    <property type="entry name" value="FAD_binding_3"/>
    <property type="match status" value="2"/>
</dbReference>
<feature type="domain" description="FAD-binding" evidence="6">
    <location>
        <begin position="307"/>
        <end position="364"/>
    </location>
</feature>
<proteinExistence type="predicted"/>
<evidence type="ECO:0000256" key="1">
    <source>
        <dbReference type="ARBA" id="ARBA00001974"/>
    </source>
</evidence>
<dbReference type="Gene3D" id="3.50.50.60">
    <property type="entry name" value="FAD/NAD(P)-binding domain"/>
    <property type="match status" value="1"/>
</dbReference>
<accession>A0AAN6ZWR6</accession>
<keyword evidence="3" id="KW-0274">FAD</keyword>
<evidence type="ECO:0000256" key="4">
    <source>
        <dbReference type="ARBA" id="ARBA00023002"/>
    </source>
</evidence>
<dbReference type="Proteomes" id="UP001302745">
    <property type="component" value="Unassembled WGS sequence"/>
</dbReference>
<dbReference type="PRINTS" id="PR00420">
    <property type="entry name" value="RNGMNOXGNASE"/>
</dbReference>
<keyword evidence="4" id="KW-0560">Oxidoreductase</keyword>
<evidence type="ECO:0000259" key="6">
    <source>
        <dbReference type="Pfam" id="PF01494"/>
    </source>
</evidence>
<comment type="caution">
    <text evidence="7">The sequence shown here is derived from an EMBL/GenBank/DDBJ whole genome shotgun (WGS) entry which is preliminary data.</text>
</comment>
<dbReference type="GO" id="GO:0071949">
    <property type="term" value="F:FAD binding"/>
    <property type="evidence" value="ECO:0007669"/>
    <property type="project" value="InterPro"/>
</dbReference>
<dbReference type="InterPro" id="IPR036188">
    <property type="entry name" value="FAD/NAD-bd_sf"/>
</dbReference>